<dbReference type="Proteomes" id="UP000192333">
    <property type="component" value="Chromosome I"/>
</dbReference>
<sequence>MNGRELNFIIPYLCIRFTKIKIKGKSLNFKHKNNSLSLRYLKKAHNKPKNYSL</sequence>
<proteinExistence type="predicted"/>
<keyword evidence="2" id="KW-1185">Reference proteome</keyword>
<reference evidence="2" key="1">
    <citation type="submission" date="2017-04" db="EMBL/GenBank/DDBJ databases">
        <authorList>
            <person name="Varghese N."/>
            <person name="Submissions S."/>
        </authorList>
    </citation>
    <scope>NUCLEOTIDE SEQUENCE [LARGE SCALE GENOMIC DNA]</scope>
    <source>
        <strain evidence="2">DSM 16537</strain>
    </source>
</reference>
<name>A0A1W2H4M5_9BACT</name>
<protein>
    <submittedName>
        <fullName evidence="1">Uncharacterized protein</fullName>
    </submittedName>
</protein>
<dbReference type="EMBL" id="LT838813">
    <property type="protein sequence ID" value="SMD43416.1"/>
    <property type="molecule type" value="Genomic_DNA"/>
</dbReference>
<dbReference type="AlphaFoldDB" id="A0A1W2H4M5"/>
<organism evidence="1 2">
    <name type="scientific">Aquiflexum balticum DSM 16537</name>
    <dbReference type="NCBI Taxonomy" id="758820"/>
    <lineage>
        <taxon>Bacteria</taxon>
        <taxon>Pseudomonadati</taxon>
        <taxon>Bacteroidota</taxon>
        <taxon>Cytophagia</taxon>
        <taxon>Cytophagales</taxon>
        <taxon>Cyclobacteriaceae</taxon>
        <taxon>Aquiflexum</taxon>
    </lineage>
</organism>
<evidence type="ECO:0000313" key="2">
    <source>
        <dbReference type="Proteomes" id="UP000192333"/>
    </source>
</evidence>
<gene>
    <name evidence="1" type="ORF">SAMN00777080_2008</name>
</gene>
<accession>A0A1W2H4M5</accession>
<dbReference type="STRING" id="758820.SAMN00777080_2008"/>
<evidence type="ECO:0000313" key="1">
    <source>
        <dbReference type="EMBL" id="SMD43416.1"/>
    </source>
</evidence>